<dbReference type="Proteomes" id="UP001157134">
    <property type="component" value="Unassembled WGS sequence"/>
</dbReference>
<dbReference type="Gene3D" id="3.40.50.300">
    <property type="entry name" value="P-loop containing nucleotide triphosphate hydrolases"/>
    <property type="match status" value="1"/>
</dbReference>
<dbReference type="InterPro" id="IPR027417">
    <property type="entry name" value="P-loop_NTPase"/>
</dbReference>
<dbReference type="RefSeq" id="WP_284297831.1">
    <property type="nucleotide sequence ID" value="NZ_BSSV01000003.1"/>
</dbReference>
<keyword evidence="2" id="KW-1185">Reference proteome</keyword>
<dbReference type="EMBL" id="BSSV01000003">
    <property type="protein sequence ID" value="GLX85587.1"/>
    <property type="molecule type" value="Genomic_DNA"/>
</dbReference>
<dbReference type="SUPFAM" id="SSF52540">
    <property type="entry name" value="P-loop containing nucleoside triphosphate hydrolases"/>
    <property type="match status" value="1"/>
</dbReference>
<gene>
    <name evidence="1" type="ORF">tloyanaT_18390</name>
</gene>
<evidence type="ECO:0000313" key="1">
    <source>
        <dbReference type="EMBL" id="GLX85587.1"/>
    </source>
</evidence>
<comment type="caution">
    <text evidence="1">The sequence shown here is derived from an EMBL/GenBank/DDBJ whole genome shotgun (WGS) entry which is preliminary data.</text>
</comment>
<proteinExistence type="predicted"/>
<sequence length="122" mass="13739">MDMQTTVKTQNVLVNQQTQTLANIYSTHKKQNKWIMMIDAEDNALKSLSQENDINTKKILKVHSNKVKVHAESIEKALKKGNCSAVVLCKQLFAQSQIDKLSKQAAQSNTDFIVLNNLTTVH</sequence>
<name>A0ABQ6HBV7_9GAMM</name>
<organism evidence="1 2">
    <name type="scientific">Thalassotalea loyana</name>
    <dbReference type="NCBI Taxonomy" id="280483"/>
    <lineage>
        <taxon>Bacteria</taxon>
        <taxon>Pseudomonadati</taxon>
        <taxon>Pseudomonadota</taxon>
        <taxon>Gammaproteobacteria</taxon>
        <taxon>Alteromonadales</taxon>
        <taxon>Colwelliaceae</taxon>
        <taxon>Thalassotalea</taxon>
    </lineage>
</organism>
<evidence type="ECO:0000313" key="2">
    <source>
        <dbReference type="Proteomes" id="UP001157134"/>
    </source>
</evidence>
<reference evidence="1 2" key="1">
    <citation type="submission" date="2023-03" db="EMBL/GenBank/DDBJ databases">
        <title>Thalassotalea loyana LMG 22536T draft genome sequence.</title>
        <authorList>
            <person name="Sawabe T."/>
        </authorList>
    </citation>
    <scope>NUCLEOTIDE SEQUENCE [LARGE SCALE GENOMIC DNA]</scope>
    <source>
        <strain evidence="1 2">LMG 22536</strain>
    </source>
</reference>
<protein>
    <submittedName>
        <fullName evidence="1">Uncharacterized protein</fullName>
    </submittedName>
</protein>
<accession>A0ABQ6HBV7</accession>